<name>A0A0F9AFQ1_9ZZZZ</name>
<accession>A0A0F9AFQ1</accession>
<dbReference type="AlphaFoldDB" id="A0A0F9AFQ1"/>
<protein>
    <submittedName>
        <fullName evidence="1">Uncharacterized protein</fullName>
    </submittedName>
</protein>
<comment type="caution">
    <text evidence="1">The sequence shown here is derived from an EMBL/GenBank/DDBJ whole genome shotgun (WGS) entry which is preliminary data.</text>
</comment>
<dbReference type="EMBL" id="LAZR01042972">
    <property type="protein sequence ID" value="KKL08210.1"/>
    <property type="molecule type" value="Genomic_DNA"/>
</dbReference>
<reference evidence="1" key="1">
    <citation type="journal article" date="2015" name="Nature">
        <title>Complex archaea that bridge the gap between prokaryotes and eukaryotes.</title>
        <authorList>
            <person name="Spang A."/>
            <person name="Saw J.H."/>
            <person name="Jorgensen S.L."/>
            <person name="Zaremba-Niedzwiedzka K."/>
            <person name="Martijn J."/>
            <person name="Lind A.E."/>
            <person name="van Eijk R."/>
            <person name="Schleper C."/>
            <person name="Guy L."/>
            <person name="Ettema T.J."/>
        </authorList>
    </citation>
    <scope>NUCLEOTIDE SEQUENCE</scope>
</reference>
<organism evidence="1">
    <name type="scientific">marine sediment metagenome</name>
    <dbReference type="NCBI Taxonomy" id="412755"/>
    <lineage>
        <taxon>unclassified sequences</taxon>
        <taxon>metagenomes</taxon>
        <taxon>ecological metagenomes</taxon>
    </lineage>
</organism>
<sequence>CLAGCIIARHAKNESPDKNMTAEEFGTKLYWKFNALDELRRGNVNDFLYSLYGYNDKKTSRVLAKVFGKDYVMPWHRGGVDSWDTYGSNRRAFLRRLRWIARKFKAAGY</sequence>
<gene>
    <name evidence="1" type="ORF">LCGC14_2578120</name>
</gene>
<evidence type="ECO:0000313" key="1">
    <source>
        <dbReference type="EMBL" id="KKL08210.1"/>
    </source>
</evidence>
<proteinExistence type="predicted"/>
<feature type="non-terminal residue" evidence="1">
    <location>
        <position position="1"/>
    </location>
</feature>